<feature type="region of interest" description="Disordered" evidence="1">
    <location>
        <begin position="56"/>
        <end position="89"/>
    </location>
</feature>
<sequence length="219" mass="23768">MGPFLVGEVLVPGATGHSRSICWPIASSYTESMQFIIRWYMEGSWDVARQALETARPLNPATQNKKGKESKAGHADREHGPEKDHLQDNGYLSVSGRAEEETHQPKQRQHDHCEDLYEQDSGFVGPSDTGPLLVERTEEAARGQAASLPYVPSSVPAWCPPSAEPILSQSRPPIPCRCWTCGHQMVSTPTSNSSSPTAVAHHTPISLVSLSSLCISSLG</sequence>
<accession>A0A5B7HUK9</accession>
<dbReference type="EMBL" id="VSRR010036857">
    <property type="protein sequence ID" value="MPC73465.1"/>
    <property type="molecule type" value="Genomic_DNA"/>
</dbReference>
<evidence type="ECO:0000313" key="3">
    <source>
        <dbReference type="Proteomes" id="UP000324222"/>
    </source>
</evidence>
<name>A0A5B7HUK9_PORTR</name>
<reference evidence="2 3" key="1">
    <citation type="submission" date="2019-05" db="EMBL/GenBank/DDBJ databases">
        <title>Another draft genome of Portunus trituberculatus and its Hox gene families provides insights of decapod evolution.</title>
        <authorList>
            <person name="Jeong J.-H."/>
            <person name="Song I."/>
            <person name="Kim S."/>
            <person name="Choi T."/>
            <person name="Kim D."/>
            <person name="Ryu S."/>
            <person name="Kim W."/>
        </authorList>
    </citation>
    <scope>NUCLEOTIDE SEQUENCE [LARGE SCALE GENOMIC DNA]</scope>
    <source>
        <tissue evidence="2">Muscle</tissue>
    </source>
</reference>
<proteinExistence type="predicted"/>
<keyword evidence="3" id="KW-1185">Reference proteome</keyword>
<protein>
    <submittedName>
        <fullName evidence="2">Uncharacterized protein</fullName>
    </submittedName>
</protein>
<dbReference type="Proteomes" id="UP000324222">
    <property type="component" value="Unassembled WGS sequence"/>
</dbReference>
<feature type="compositionally biased region" description="Basic and acidic residues" evidence="1">
    <location>
        <begin position="66"/>
        <end position="87"/>
    </location>
</feature>
<gene>
    <name evidence="2" type="ORF">E2C01_067795</name>
</gene>
<comment type="caution">
    <text evidence="2">The sequence shown here is derived from an EMBL/GenBank/DDBJ whole genome shotgun (WGS) entry which is preliminary data.</text>
</comment>
<evidence type="ECO:0000313" key="2">
    <source>
        <dbReference type="EMBL" id="MPC73465.1"/>
    </source>
</evidence>
<evidence type="ECO:0000256" key="1">
    <source>
        <dbReference type="SAM" id="MobiDB-lite"/>
    </source>
</evidence>
<dbReference type="AlphaFoldDB" id="A0A5B7HUK9"/>
<organism evidence="2 3">
    <name type="scientific">Portunus trituberculatus</name>
    <name type="common">Swimming crab</name>
    <name type="synonym">Neptunus trituberculatus</name>
    <dbReference type="NCBI Taxonomy" id="210409"/>
    <lineage>
        <taxon>Eukaryota</taxon>
        <taxon>Metazoa</taxon>
        <taxon>Ecdysozoa</taxon>
        <taxon>Arthropoda</taxon>
        <taxon>Crustacea</taxon>
        <taxon>Multicrustacea</taxon>
        <taxon>Malacostraca</taxon>
        <taxon>Eumalacostraca</taxon>
        <taxon>Eucarida</taxon>
        <taxon>Decapoda</taxon>
        <taxon>Pleocyemata</taxon>
        <taxon>Brachyura</taxon>
        <taxon>Eubrachyura</taxon>
        <taxon>Portunoidea</taxon>
        <taxon>Portunidae</taxon>
        <taxon>Portuninae</taxon>
        <taxon>Portunus</taxon>
    </lineage>
</organism>